<evidence type="ECO:0000256" key="4">
    <source>
        <dbReference type="ARBA" id="ARBA00022692"/>
    </source>
</evidence>
<dbReference type="PANTHER" id="PTHR33452">
    <property type="entry name" value="OXIDOREDUCTASE CATD-RELATED"/>
    <property type="match status" value="1"/>
</dbReference>
<evidence type="ECO:0000256" key="1">
    <source>
        <dbReference type="ARBA" id="ARBA00004651"/>
    </source>
</evidence>
<dbReference type="InterPro" id="IPR051907">
    <property type="entry name" value="DoxX-like_oxidoreductase"/>
</dbReference>
<dbReference type="OrthoDB" id="280866at2"/>
<comment type="subcellular location">
    <subcellularLocation>
        <location evidence="1">Cell membrane</location>
        <topology evidence="1">Multi-pass membrane protein</topology>
    </subcellularLocation>
</comment>
<evidence type="ECO:0000313" key="9">
    <source>
        <dbReference type="Proteomes" id="UP000289703"/>
    </source>
</evidence>
<proteinExistence type="inferred from homology"/>
<comment type="caution">
    <text evidence="8">The sequence shown here is derived from an EMBL/GenBank/DDBJ whole genome shotgun (WGS) entry which is preliminary data.</text>
</comment>
<dbReference type="EMBL" id="SAXA01000011">
    <property type="protein sequence ID" value="RXQ91500.1"/>
    <property type="molecule type" value="Genomic_DNA"/>
</dbReference>
<name>A0A4Q1JJJ2_9BACT</name>
<feature type="transmembrane region" description="Helical" evidence="7">
    <location>
        <begin position="48"/>
        <end position="69"/>
    </location>
</feature>
<keyword evidence="9" id="KW-1185">Reference proteome</keyword>
<keyword evidence="6 7" id="KW-0472">Membrane</keyword>
<dbReference type="RefSeq" id="WP_129254952.1">
    <property type="nucleotide sequence ID" value="NZ_SAXA01000011.1"/>
</dbReference>
<accession>A0A4Q1JJJ2</accession>
<dbReference type="Pfam" id="PF07681">
    <property type="entry name" value="DoxX"/>
    <property type="match status" value="1"/>
</dbReference>
<protein>
    <submittedName>
        <fullName evidence="8">DoxX family protein</fullName>
    </submittedName>
</protein>
<evidence type="ECO:0000256" key="5">
    <source>
        <dbReference type="ARBA" id="ARBA00022989"/>
    </source>
</evidence>
<feature type="transmembrane region" description="Helical" evidence="7">
    <location>
        <begin position="76"/>
        <end position="96"/>
    </location>
</feature>
<keyword evidence="5 7" id="KW-1133">Transmembrane helix</keyword>
<dbReference type="GO" id="GO:0005886">
    <property type="term" value="C:plasma membrane"/>
    <property type="evidence" value="ECO:0007669"/>
    <property type="project" value="UniProtKB-SubCell"/>
</dbReference>
<evidence type="ECO:0000313" key="8">
    <source>
        <dbReference type="EMBL" id="RXQ91500.1"/>
    </source>
</evidence>
<dbReference type="InterPro" id="IPR032808">
    <property type="entry name" value="DoxX"/>
</dbReference>
<comment type="similarity">
    <text evidence="2">Belongs to the DoxX family.</text>
</comment>
<evidence type="ECO:0000256" key="2">
    <source>
        <dbReference type="ARBA" id="ARBA00006679"/>
    </source>
</evidence>
<gene>
    <name evidence="8" type="ORF">EO244_12175</name>
</gene>
<sequence>MKSINTDLGILILRITVGGLMIFHGVAKLVHGHGFIIAALSQKGLPEILWLGVPLAEFIAPILIILGLFTRVASSLIVFTMIMTFYLVFGMDGFKLNEYGTFVAELNLFYMFTAIAIYFTGSGRFALSEILFKNQLKLKSL</sequence>
<evidence type="ECO:0000256" key="6">
    <source>
        <dbReference type="ARBA" id="ARBA00023136"/>
    </source>
</evidence>
<evidence type="ECO:0000256" key="3">
    <source>
        <dbReference type="ARBA" id="ARBA00022475"/>
    </source>
</evidence>
<dbReference type="Proteomes" id="UP000289703">
    <property type="component" value="Unassembled WGS sequence"/>
</dbReference>
<feature type="transmembrane region" description="Helical" evidence="7">
    <location>
        <begin position="108"/>
        <end position="127"/>
    </location>
</feature>
<keyword evidence="4 7" id="KW-0812">Transmembrane</keyword>
<dbReference type="AlphaFoldDB" id="A0A4Q1JJJ2"/>
<evidence type="ECO:0000256" key="7">
    <source>
        <dbReference type="SAM" id="Phobius"/>
    </source>
</evidence>
<keyword evidence="3" id="KW-1003">Cell membrane</keyword>
<dbReference type="PANTHER" id="PTHR33452:SF1">
    <property type="entry name" value="INNER MEMBRANE PROTEIN YPHA-RELATED"/>
    <property type="match status" value="1"/>
</dbReference>
<feature type="transmembrane region" description="Helical" evidence="7">
    <location>
        <begin position="12"/>
        <end position="36"/>
    </location>
</feature>
<organism evidence="8 9">
    <name type="scientific">Ancylomarina salipaludis</name>
    <dbReference type="NCBI Taxonomy" id="2501299"/>
    <lineage>
        <taxon>Bacteria</taxon>
        <taxon>Pseudomonadati</taxon>
        <taxon>Bacteroidota</taxon>
        <taxon>Bacteroidia</taxon>
        <taxon>Marinilabiliales</taxon>
        <taxon>Marinifilaceae</taxon>
        <taxon>Ancylomarina</taxon>
    </lineage>
</organism>
<reference evidence="8 9" key="1">
    <citation type="submission" date="2019-01" db="EMBL/GenBank/DDBJ databases">
        <title>Ancylomarina salipaludis sp. nov., isolated from a salt marsh.</title>
        <authorList>
            <person name="Yoon J.-H."/>
        </authorList>
    </citation>
    <scope>NUCLEOTIDE SEQUENCE [LARGE SCALE GENOMIC DNA]</scope>
    <source>
        <strain evidence="8 9">SHSM-M15</strain>
    </source>
</reference>